<comment type="caution">
    <text evidence="1">The sequence shown here is derived from an EMBL/GenBank/DDBJ whole genome shotgun (WGS) entry which is preliminary data.</text>
</comment>
<evidence type="ECO:0000313" key="2">
    <source>
        <dbReference type="Proteomes" id="UP000004892"/>
    </source>
</evidence>
<protein>
    <recommendedName>
        <fullName evidence="3">PpiC domain-containing protein</fullName>
    </recommendedName>
</protein>
<organism evidence="1 2">
    <name type="scientific">Odoribacter laneus YIT 12061</name>
    <dbReference type="NCBI Taxonomy" id="742817"/>
    <lineage>
        <taxon>Bacteria</taxon>
        <taxon>Pseudomonadati</taxon>
        <taxon>Bacteroidota</taxon>
        <taxon>Bacteroidia</taxon>
        <taxon>Bacteroidales</taxon>
        <taxon>Odoribacteraceae</taxon>
        <taxon>Odoribacter</taxon>
    </lineage>
</organism>
<accession>H1DFE6</accession>
<dbReference type="STRING" id="742817.HMPREF9449_00982"/>
<reference evidence="1 2" key="1">
    <citation type="submission" date="2012-01" db="EMBL/GenBank/DDBJ databases">
        <title>The Genome Sequence of Odoribacter laneus YIT 12061.</title>
        <authorList>
            <consortium name="The Broad Institute Genome Sequencing Platform"/>
            <person name="Earl A."/>
            <person name="Ward D."/>
            <person name="Feldgarden M."/>
            <person name="Gevers D."/>
            <person name="Morotomi M."/>
            <person name="Young S.K."/>
            <person name="Zeng Q."/>
            <person name="Gargeya S."/>
            <person name="Fitzgerald M."/>
            <person name="Haas B."/>
            <person name="Abouelleil A."/>
            <person name="Alvarado L."/>
            <person name="Arachchi H.M."/>
            <person name="Berlin A."/>
            <person name="Chapman S.B."/>
            <person name="Gearin G."/>
            <person name="Goldberg J."/>
            <person name="Griggs A."/>
            <person name="Gujja S."/>
            <person name="Hansen M."/>
            <person name="Heiman D."/>
            <person name="Howarth C."/>
            <person name="Larimer J."/>
            <person name="Lui A."/>
            <person name="MacDonald P.J.P."/>
            <person name="McCowen C."/>
            <person name="Montmayeur A."/>
            <person name="Murphy C."/>
            <person name="Neiman D."/>
            <person name="Pearson M."/>
            <person name="Priest M."/>
            <person name="Roberts A."/>
            <person name="Saif S."/>
            <person name="Shea T."/>
            <person name="Sisk P."/>
            <person name="Stolte C."/>
            <person name="Sykes S."/>
            <person name="Wortman J."/>
            <person name="Nusbaum C."/>
            <person name="Birren B."/>
        </authorList>
    </citation>
    <scope>NUCLEOTIDE SEQUENCE [LARGE SCALE GENOMIC DNA]</scope>
    <source>
        <strain evidence="1 2">YIT 12061</strain>
    </source>
</reference>
<proteinExistence type="predicted"/>
<dbReference type="PATRIC" id="fig|742817.3.peg.1040"/>
<dbReference type="AlphaFoldDB" id="H1DFE6"/>
<evidence type="ECO:0000313" key="1">
    <source>
        <dbReference type="EMBL" id="EHP48939.1"/>
    </source>
</evidence>
<keyword evidence="2" id="KW-1185">Reference proteome</keyword>
<dbReference type="eggNOG" id="COG0760">
    <property type="taxonomic scope" value="Bacteria"/>
</dbReference>
<dbReference type="SUPFAM" id="SSF109998">
    <property type="entry name" value="Triger factor/SurA peptide-binding domain-like"/>
    <property type="match status" value="1"/>
</dbReference>
<dbReference type="InterPro" id="IPR027304">
    <property type="entry name" value="Trigger_fact/SurA_dom_sf"/>
</dbReference>
<evidence type="ECO:0008006" key="3">
    <source>
        <dbReference type="Google" id="ProtNLM"/>
    </source>
</evidence>
<dbReference type="EMBL" id="ADMC01000015">
    <property type="protein sequence ID" value="EHP48939.1"/>
    <property type="molecule type" value="Genomic_DNA"/>
</dbReference>
<dbReference type="PROSITE" id="PS51257">
    <property type="entry name" value="PROKAR_LIPOPROTEIN"/>
    <property type="match status" value="1"/>
</dbReference>
<sequence>MKFCFIIFFFSFLFSCTFRQLKDDKPVVKVFDSELMYSEVLAFIPSGTSREDSILMSQNYIRNWITKKLLLHKAIENLSEQEKNIHKQVEDYRTSLLIHKYKQKLIAQKLQAEIRAQDIENYYEANKQNFILTTPVVKAIFFIIPKSASNIKEVKKWFRSEEVKDREKLEEYCITNAKKFDDFEHKWIESKYLINLFPPSSGELEKEILSLKYIEKEDEENLYFLKIQEICKEQEIAPVDYVRDEIILILKNKKKLEFENELDKRINEEALRKNYVKIY</sequence>
<dbReference type="Proteomes" id="UP000004892">
    <property type="component" value="Unassembled WGS sequence"/>
</dbReference>
<gene>
    <name evidence="1" type="ORF">HMPREF9449_00982</name>
</gene>
<dbReference type="HOGENOM" id="CLU_080679_0_0_10"/>
<name>H1DFE6_9BACT</name>